<evidence type="ECO:0000313" key="4">
    <source>
        <dbReference type="Proteomes" id="UP001303115"/>
    </source>
</evidence>
<organism evidence="3 4">
    <name type="scientific">Parachaetomium inaequale</name>
    <dbReference type="NCBI Taxonomy" id="2588326"/>
    <lineage>
        <taxon>Eukaryota</taxon>
        <taxon>Fungi</taxon>
        <taxon>Dikarya</taxon>
        <taxon>Ascomycota</taxon>
        <taxon>Pezizomycotina</taxon>
        <taxon>Sordariomycetes</taxon>
        <taxon>Sordariomycetidae</taxon>
        <taxon>Sordariales</taxon>
        <taxon>Chaetomiaceae</taxon>
        <taxon>Parachaetomium</taxon>
    </lineage>
</organism>
<dbReference type="SUPFAM" id="SSF51161">
    <property type="entry name" value="Trimeric LpxA-like enzymes"/>
    <property type="match status" value="2"/>
</dbReference>
<evidence type="ECO:0000256" key="2">
    <source>
        <dbReference type="SAM" id="Phobius"/>
    </source>
</evidence>
<evidence type="ECO:0000313" key="3">
    <source>
        <dbReference type="EMBL" id="KAK4040992.1"/>
    </source>
</evidence>
<comment type="caution">
    <text evidence="3">The sequence shown here is derived from an EMBL/GenBank/DDBJ whole genome shotgun (WGS) entry which is preliminary data.</text>
</comment>
<dbReference type="AlphaFoldDB" id="A0AAN6PHZ7"/>
<feature type="non-terminal residue" evidence="3">
    <location>
        <position position="1"/>
    </location>
</feature>
<feature type="transmembrane region" description="Helical" evidence="2">
    <location>
        <begin position="221"/>
        <end position="248"/>
    </location>
</feature>
<dbReference type="InterPro" id="IPR011004">
    <property type="entry name" value="Trimer_LpxA-like_sf"/>
</dbReference>
<protein>
    <submittedName>
        <fullName evidence="3">Coenzyme a synthetase</fullName>
    </submittedName>
</protein>
<keyword evidence="2" id="KW-1133">Transmembrane helix</keyword>
<sequence>LGGTVGKRIYWPSTGPEVVGDYHLVSVGDDVVFGSCSYLVTSDCIGAGTVTIEDRANVGDRVVLLPGSTVGAGAVMGTGALGQRGKHYSAQGKFVGSKRGDSVCLVGGVSDATPADKCRRRSEAAASPVSAVSSAHPSSSSWGTNEKQKRIEARPFGRALYQGLAPYHVLGQFTASCYSSLSFVLVAVYWDTPSILAIQVADRVLRQQSRLLADGDWWDPLLLYAVLAACIAAFVTIQTLLAASIIIATKWIILGRAQAGNYDWDKSSYCQRWKMVLAVERLDRRAFRGLGFLGMLSGTWYCAQYFRLLGATIGKDCAIFAGGRPTVTLTEPDLLTMGDRVVVDNASLVSHINTEGTFDLNPLEVGDRCVLRTGSRLLSGARMLEDACLLEHTLVMGGDVVDRGETMQGWPADVFRGSRVVD</sequence>
<proteinExistence type="predicted"/>
<reference evidence="4" key="1">
    <citation type="journal article" date="2023" name="Mol. Phylogenet. Evol.">
        <title>Genome-scale phylogeny and comparative genomics of the fungal order Sordariales.</title>
        <authorList>
            <person name="Hensen N."/>
            <person name="Bonometti L."/>
            <person name="Westerberg I."/>
            <person name="Brannstrom I.O."/>
            <person name="Guillou S."/>
            <person name="Cros-Aarteil S."/>
            <person name="Calhoun S."/>
            <person name="Haridas S."/>
            <person name="Kuo A."/>
            <person name="Mondo S."/>
            <person name="Pangilinan J."/>
            <person name="Riley R."/>
            <person name="LaButti K."/>
            <person name="Andreopoulos B."/>
            <person name="Lipzen A."/>
            <person name="Chen C."/>
            <person name="Yan M."/>
            <person name="Daum C."/>
            <person name="Ng V."/>
            <person name="Clum A."/>
            <person name="Steindorff A."/>
            <person name="Ohm R.A."/>
            <person name="Martin F."/>
            <person name="Silar P."/>
            <person name="Natvig D.O."/>
            <person name="Lalanne C."/>
            <person name="Gautier V."/>
            <person name="Ament-Velasquez S.L."/>
            <person name="Kruys A."/>
            <person name="Hutchinson M.I."/>
            <person name="Powell A.J."/>
            <person name="Barry K."/>
            <person name="Miller A.N."/>
            <person name="Grigoriev I.V."/>
            <person name="Debuchy R."/>
            <person name="Gladieux P."/>
            <person name="Hiltunen Thoren M."/>
            <person name="Johannesson H."/>
        </authorList>
    </citation>
    <scope>NUCLEOTIDE SEQUENCE [LARGE SCALE GENOMIC DNA]</scope>
    <source>
        <strain evidence="4">CBS 284.82</strain>
    </source>
</reference>
<accession>A0AAN6PHZ7</accession>
<dbReference type="EMBL" id="MU854366">
    <property type="protein sequence ID" value="KAK4040992.1"/>
    <property type="molecule type" value="Genomic_DNA"/>
</dbReference>
<evidence type="ECO:0000256" key="1">
    <source>
        <dbReference type="SAM" id="MobiDB-lite"/>
    </source>
</evidence>
<keyword evidence="2" id="KW-0812">Transmembrane</keyword>
<dbReference type="Proteomes" id="UP001303115">
    <property type="component" value="Unassembled WGS sequence"/>
</dbReference>
<gene>
    <name evidence="3" type="ORF">C8A01DRAFT_15225</name>
</gene>
<keyword evidence="2" id="KW-0472">Membrane</keyword>
<dbReference type="Gene3D" id="2.160.10.10">
    <property type="entry name" value="Hexapeptide repeat proteins"/>
    <property type="match status" value="2"/>
</dbReference>
<name>A0AAN6PHZ7_9PEZI</name>
<feature type="compositionally biased region" description="Low complexity" evidence="1">
    <location>
        <begin position="124"/>
        <end position="141"/>
    </location>
</feature>
<keyword evidence="4" id="KW-1185">Reference proteome</keyword>
<feature type="region of interest" description="Disordered" evidence="1">
    <location>
        <begin position="117"/>
        <end position="148"/>
    </location>
</feature>